<dbReference type="EMBL" id="CAJZBQ010000020">
    <property type="protein sequence ID" value="CAG9318015.1"/>
    <property type="molecule type" value="Genomic_DNA"/>
</dbReference>
<organism evidence="2 3">
    <name type="scientific">Blepharisma stoltei</name>
    <dbReference type="NCBI Taxonomy" id="1481888"/>
    <lineage>
        <taxon>Eukaryota</taxon>
        <taxon>Sar</taxon>
        <taxon>Alveolata</taxon>
        <taxon>Ciliophora</taxon>
        <taxon>Postciliodesmatophora</taxon>
        <taxon>Heterotrichea</taxon>
        <taxon>Heterotrichida</taxon>
        <taxon>Blepharismidae</taxon>
        <taxon>Blepharisma</taxon>
    </lineage>
</organism>
<proteinExistence type="predicted"/>
<evidence type="ECO:0000313" key="2">
    <source>
        <dbReference type="EMBL" id="CAG9318015.1"/>
    </source>
</evidence>
<evidence type="ECO:0000256" key="1">
    <source>
        <dbReference type="SAM" id="Coils"/>
    </source>
</evidence>
<evidence type="ECO:0000313" key="3">
    <source>
        <dbReference type="Proteomes" id="UP001162131"/>
    </source>
</evidence>
<feature type="coiled-coil region" evidence="1">
    <location>
        <begin position="1052"/>
        <end position="1097"/>
    </location>
</feature>
<feature type="coiled-coil region" evidence="1">
    <location>
        <begin position="616"/>
        <end position="643"/>
    </location>
</feature>
<feature type="coiled-coil region" evidence="1">
    <location>
        <begin position="952"/>
        <end position="1008"/>
    </location>
</feature>
<dbReference type="AlphaFoldDB" id="A0AAU9IWW4"/>
<dbReference type="Proteomes" id="UP001162131">
    <property type="component" value="Unassembled WGS sequence"/>
</dbReference>
<feature type="coiled-coil region" evidence="1">
    <location>
        <begin position="82"/>
        <end position="317"/>
    </location>
</feature>
<keyword evidence="1" id="KW-0175">Coiled coil</keyword>
<reference evidence="2" key="1">
    <citation type="submission" date="2021-09" db="EMBL/GenBank/DDBJ databases">
        <authorList>
            <consortium name="AG Swart"/>
            <person name="Singh M."/>
            <person name="Singh A."/>
            <person name="Seah K."/>
            <person name="Emmerich C."/>
        </authorList>
    </citation>
    <scope>NUCLEOTIDE SEQUENCE</scope>
    <source>
        <strain evidence="2">ATCC30299</strain>
    </source>
</reference>
<keyword evidence="3" id="KW-1185">Reference proteome</keyword>
<name>A0AAU9IWW4_9CILI</name>
<accession>A0AAU9IWW4</accession>
<protein>
    <submittedName>
        <fullName evidence="2">Uncharacterized protein</fullName>
    </submittedName>
</protein>
<sequence length="1097" mass="130793">MKNLSDSNINANSDKELESILHAARESYHKRINSLRQSLKTSYSEVHNDELLITLKEDPATEAFVPLRIKELNEDRAIKEMIEGLKKELSSCLTEIQLLKSDKSKLETSLERQQENLDIERGKLIDLEAERRQLKENLANTQSILEEHKEILDQKSSELQDVLMQSKFESEKFIHTLENNEKENFRQRSELEILRQQMERDFEFRNDLKNQLKESRNNEAQLQESSRKWKERCQENEIMNNELKDKLKDAEIEINKLAGEIENLNEEKNLLAKDFEDYRKIAEDTKISLQNDWKKEIETLSKQNHDKEKKLKSALKKEKDHRGILEEKFNELRLSFEHLQAQCFSDRERFEMKIKEVETYYEQQINSIHEDYELKLKEMKDKHDKEISDLNLSSQNRLDKKQKEFESHVSVLKSEYEDQIQDFEYKLAQHKNMLENDYMPKKSHSDLITEKSIEQKSQFQRDLQSQETSLRNEHRKEIKRLNQQHDNMVQALKAKLAQTENEKMEELRNKLNLQSLLEIETSKCAAFREKLIKLEERLTELEELKQENLRTSEKNSENLRKIKAELNLSQNIKDDLEIRYKELLDKNSYLEKIAQDKDTSMKKYIDLEKSQHLDRSQGFDEEVTRLEESVEKQKDEIAYLKQTIYSLEKDKKEAAITMQKLIEKNQFEILGLKDSYREQLHSASENIETLKIQLKQSEKQVISVKNDLAKSQENERNFKAEIEDFHEDLQKSIARIKEFEINENHLTEENERLSQSLIKSKIKQQKLNNKWKRFIYKLKERYIQEIMAMQKETFDNLAEFKKYFNSTISELVKGLNSKASFSIGKLIEKLEKSENRANALQKELSEINALKEENIERNMQERNMEKEEFKAKFSQLLRETEIKDEKIKYLEVSIEDSIYKNKQLEKDKSELRLLILKKENELSETYNNSLFEKSYIEKNLSQQQQKAKFYLEEKYKETLSKLIAQIRSLEESTQNQFNEYINEISLLKDVHKEEIEEVKSNASEQIKQNNSLILQAKGSIEWYKNQLSIVESDLQKQTNKFKEETVNYDKEIATVMQDLKNEQKAKRDLKAETGKEIENLVRENRQLKLELERVKIN</sequence>
<feature type="coiled-coil region" evidence="1">
    <location>
        <begin position="823"/>
        <end position="872"/>
    </location>
</feature>
<feature type="coiled-coil region" evidence="1">
    <location>
        <begin position="471"/>
        <end position="586"/>
    </location>
</feature>
<gene>
    <name evidence="2" type="ORF">BSTOLATCC_MIC20499</name>
</gene>
<comment type="caution">
    <text evidence="2">The sequence shown here is derived from an EMBL/GenBank/DDBJ whole genome shotgun (WGS) entry which is preliminary data.</text>
</comment>
<feature type="coiled-coil region" evidence="1">
    <location>
        <begin position="673"/>
        <end position="756"/>
    </location>
</feature>